<dbReference type="AlphaFoldDB" id="A0A2W5CCJ0"/>
<sequence>MILIPFLLAAAVPAAAPQPTIEQDVRCLLMMSLLAGDESNSEAKQGGTFGVLIWYGRLSARLSAEEIRAAVKRESASMTNAIFKTDGQRCSQEMAAYGGAMQAVAAEMDVSGAEKPAK</sequence>
<protein>
    <submittedName>
        <fullName evidence="1">Uncharacterized protein</fullName>
    </submittedName>
</protein>
<evidence type="ECO:0000313" key="2">
    <source>
        <dbReference type="Proteomes" id="UP000249066"/>
    </source>
</evidence>
<reference evidence="1 2" key="1">
    <citation type="submission" date="2017-08" db="EMBL/GenBank/DDBJ databases">
        <title>Infants hospitalized years apart are colonized by the same room-sourced microbial strains.</title>
        <authorList>
            <person name="Brooks B."/>
            <person name="Olm M.R."/>
            <person name="Firek B.A."/>
            <person name="Baker R."/>
            <person name="Thomas B.C."/>
            <person name="Morowitz M.J."/>
            <person name="Banfield J.F."/>
        </authorList>
    </citation>
    <scope>NUCLEOTIDE SEQUENCE [LARGE SCALE GENOMIC DNA]</scope>
    <source>
        <strain evidence="1">S2_018_000_R2_101</strain>
    </source>
</reference>
<evidence type="ECO:0000313" key="1">
    <source>
        <dbReference type="EMBL" id="PZO92078.1"/>
    </source>
</evidence>
<dbReference type="Proteomes" id="UP000249066">
    <property type="component" value="Unassembled WGS sequence"/>
</dbReference>
<comment type="caution">
    <text evidence="1">The sequence shown here is derived from an EMBL/GenBank/DDBJ whole genome shotgun (WGS) entry which is preliminary data.</text>
</comment>
<name>A0A2W5CCJ0_9SPHN</name>
<gene>
    <name evidence="1" type="ORF">DI623_01100</name>
</gene>
<dbReference type="EMBL" id="QFNN01000002">
    <property type="protein sequence ID" value="PZO92078.1"/>
    <property type="molecule type" value="Genomic_DNA"/>
</dbReference>
<proteinExistence type="predicted"/>
<accession>A0A2W5CCJ0</accession>
<organism evidence="1 2">
    <name type="scientific">Sphingomonas sanxanigenens</name>
    <dbReference type="NCBI Taxonomy" id="397260"/>
    <lineage>
        <taxon>Bacteria</taxon>
        <taxon>Pseudomonadati</taxon>
        <taxon>Pseudomonadota</taxon>
        <taxon>Alphaproteobacteria</taxon>
        <taxon>Sphingomonadales</taxon>
        <taxon>Sphingomonadaceae</taxon>
        <taxon>Sphingomonas</taxon>
    </lineage>
</organism>